<dbReference type="HOGENOM" id="CLU_2022977_0_0_9"/>
<dbReference type="OrthoDB" id="195477at2"/>
<name>B1I522_DESAP</name>
<protein>
    <recommendedName>
        <fullName evidence="4">DUF485 domain-containing protein</fullName>
    </recommendedName>
</protein>
<organism evidence="2 3">
    <name type="scientific">Desulforudis audaxviator (strain MP104C)</name>
    <dbReference type="NCBI Taxonomy" id="477974"/>
    <lineage>
        <taxon>Bacteria</taxon>
        <taxon>Bacillati</taxon>
        <taxon>Bacillota</taxon>
        <taxon>Clostridia</taxon>
        <taxon>Thermoanaerobacterales</taxon>
        <taxon>Candidatus Desulforudaceae</taxon>
        <taxon>Candidatus Desulforudis</taxon>
    </lineage>
</organism>
<dbReference type="RefSeq" id="WP_012302654.1">
    <property type="nucleotide sequence ID" value="NC_010424.1"/>
</dbReference>
<feature type="transmembrane region" description="Helical" evidence="1">
    <location>
        <begin position="46"/>
        <end position="66"/>
    </location>
</feature>
<keyword evidence="1" id="KW-0812">Transmembrane</keyword>
<accession>B1I522</accession>
<keyword evidence="1" id="KW-1133">Transmembrane helix</keyword>
<feature type="transmembrane region" description="Helical" evidence="1">
    <location>
        <begin position="72"/>
        <end position="94"/>
    </location>
</feature>
<sequence length="122" mass="13480">MGNTPTGPAGTGTPVQSGVVAPRYEVYSEQYLHLVMSAQLKLSLKCFAIFVVILVGIPLVNFYLPAIANTRIWGFTLTWLFLGVLFYPLTWIIARIYVTRSLALEDEIIARATWDEGTVKGG</sequence>
<proteinExistence type="predicted"/>
<evidence type="ECO:0008006" key="4">
    <source>
        <dbReference type="Google" id="ProtNLM"/>
    </source>
</evidence>
<dbReference type="KEGG" id="dau:Daud_1571"/>
<reference evidence="2 3" key="2">
    <citation type="journal article" date="2008" name="Science">
        <title>Environmental genomics reveals a single-species ecosystem deep within Earth.</title>
        <authorList>
            <person name="Chivian D."/>
            <person name="Brodie E.L."/>
            <person name="Alm E.J."/>
            <person name="Culley D.E."/>
            <person name="Dehal P.S."/>
            <person name="Desantis T.Z."/>
            <person name="Gihring T.M."/>
            <person name="Lapidus A."/>
            <person name="Lin L.H."/>
            <person name="Lowry S.R."/>
            <person name="Moser D.P."/>
            <person name="Richardson P.M."/>
            <person name="Southam G."/>
            <person name="Wanger G."/>
            <person name="Pratt L.M."/>
            <person name="Andersen G.L."/>
            <person name="Hazen T.C."/>
            <person name="Brockman F.J."/>
            <person name="Arkin A.P."/>
            <person name="Onstott T.C."/>
        </authorList>
    </citation>
    <scope>NUCLEOTIDE SEQUENCE [LARGE SCALE GENOMIC DNA]</scope>
    <source>
        <strain evidence="2 3">MP104C</strain>
    </source>
</reference>
<reference evidence="3" key="1">
    <citation type="submission" date="2007-10" db="EMBL/GenBank/DDBJ databases">
        <title>Complete sequence of chromosome of Desulforudis audaxviator MP104C.</title>
        <authorList>
            <person name="Copeland A."/>
            <person name="Lucas S."/>
            <person name="Lapidus A."/>
            <person name="Barry K."/>
            <person name="Glavina del Rio T."/>
            <person name="Dalin E."/>
            <person name="Tice H."/>
            <person name="Bruce D."/>
            <person name="Pitluck S."/>
            <person name="Lowry S.R."/>
            <person name="Larimer F."/>
            <person name="Land M.L."/>
            <person name="Hauser L."/>
            <person name="Kyrpides N."/>
            <person name="Ivanova N.N."/>
            <person name="Richardson P."/>
        </authorList>
    </citation>
    <scope>NUCLEOTIDE SEQUENCE [LARGE SCALE GENOMIC DNA]</scope>
    <source>
        <strain evidence="3">MP104C</strain>
    </source>
</reference>
<evidence type="ECO:0000256" key="1">
    <source>
        <dbReference type="SAM" id="Phobius"/>
    </source>
</evidence>
<keyword evidence="1" id="KW-0472">Membrane</keyword>
<evidence type="ECO:0000313" key="2">
    <source>
        <dbReference type="EMBL" id="ACA60073.1"/>
    </source>
</evidence>
<dbReference type="STRING" id="477974.Daud_1571"/>
<dbReference type="EMBL" id="CP000860">
    <property type="protein sequence ID" value="ACA60073.1"/>
    <property type="molecule type" value="Genomic_DNA"/>
</dbReference>
<gene>
    <name evidence="2" type="ordered locus">Daud_1571</name>
</gene>
<keyword evidence="3" id="KW-1185">Reference proteome</keyword>
<evidence type="ECO:0000313" key="3">
    <source>
        <dbReference type="Proteomes" id="UP000008544"/>
    </source>
</evidence>
<dbReference type="Proteomes" id="UP000008544">
    <property type="component" value="Chromosome"/>
</dbReference>
<dbReference type="AlphaFoldDB" id="B1I522"/>
<dbReference type="eggNOG" id="ENOG5033J8S">
    <property type="taxonomic scope" value="Bacteria"/>
</dbReference>